<protein>
    <submittedName>
        <fullName evidence="1">Uncharacterized protein</fullName>
    </submittedName>
</protein>
<accession>A0AAU9FNJ1</accession>
<dbReference type="AlphaFoldDB" id="A0AAU9FNJ1"/>
<name>A0AAU9FNJ1_DROMD</name>
<keyword evidence="2" id="KW-1185">Reference proteome</keyword>
<dbReference type="Gene3D" id="3.90.980.20">
    <property type="match status" value="1"/>
</dbReference>
<organism evidence="1 2">
    <name type="scientific">Drosophila madeirensis</name>
    <name type="common">Fruit fly</name>
    <dbReference type="NCBI Taxonomy" id="30013"/>
    <lineage>
        <taxon>Eukaryota</taxon>
        <taxon>Metazoa</taxon>
        <taxon>Ecdysozoa</taxon>
        <taxon>Arthropoda</taxon>
        <taxon>Hexapoda</taxon>
        <taxon>Insecta</taxon>
        <taxon>Pterygota</taxon>
        <taxon>Neoptera</taxon>
        <taxon>Endopterygota</taxon>
        <taxon>Diptera</taxon>
        <taxon>Brachycera</taxon>
        <taxon>Muscomorpha</taxon>
        <taxon>Ephydroidea</taxon>
        <taxon>Drosophilidae</taxon>
        <taxon>Drosophila</taxon>
        <taxon>Sophophora</taxon>
    </lineage>
</organism>
<dbReference type="EMBL" id="AP029265">
    <property type="protein sequence ID" value="BFF97541.1"/>
    <property type="molecule type" value="Genomic_DNA"/>
</dbReference>
<evidence type="ECO:0000313" key="1">
    <source>
        <dbReference type="EMBL" id="BFF97541.1"/>
    </source>
</evidence>
<sequence>MERTDENAIFARLNSIYANLHGSSSHGVTYQRKALKPSAQKKTKTQWNPHEYVDANNNLEYVEHDIESNVPSKKLIIKTCICDRPEKALECGRCHQYFHGRIAATCEKHPAEAFLMDFRECPYCTANHEQIKESNLTWAEIRKIEDAVLPNDDL</sequence>
<reference evidence="1 2" key="1">
    <citation type="submission" date="2024-02" db="EMBL/GenBank/DDBJ databases">
        <title>A chromosome-level genome assembly of Drosophila madeirensis, a fruit fly species endemic to Madeira island.</title>
        <authorList>
            <person name="Tomihara K."/>
            <person name="Llopart A."/>
            <person name="Yamamoto D."/>
        </authorList>
    </citation>
    <scope>NUCLEOTIDE SEQUENCE [LARGE SCALE GENOMIC DNA]</scope>
    <source>
        <strain evidence="1 2">RF1</strain>
    </source>
</reference>
<dbReference type="Proteomes" id="UP001500889">
    <property type="component" value="Chromosome J"/>
</dbReference>
<proteinExistence type="predicted"/>
<evidence type="ECO:0000313" key="2">
    <source>
        <dbReference type="Proteomes" id="UP001500889"/>
    </source>
</evidence>
<gene>
    <name evidence="1" type="ORF">DMAD_05929</name>
</gene>